<name>A0A6P1E818_LENHI</name>
<dbReference type="InterPro" id="IPR018757">
    <property type="entry name" value="DUF2316"/>
</dbReference>
<dbReference type="Pfam" id="PF10078">
    <property type="entry name" value="DUF2316"/>
    <property type="match status" value="1"/>
</dbReference>
<protein>
    <submittedName>
        <fullName evidence="1">DUF2316 family protein</fullName>
    </submittedName>
</protein>
<dbReference type="RefSeq" id="WP_003553414.1">
    <property type="nucleotide sequence ID" value="NZ_CABKOL010000102.1"/>
</dbReference>
<evidence type="ECO:0000313" key="2">
    <source>
        <dbReference type="Proteomes" id="UP000465035"/>
    </source>
</evidence>
<dbReference type="GeneID" id="69057949"/>
<gene>
    <name evidence="1" type="ORF">GQR93_06215</name>
</gene>
<dbReference type="AlphaFoldDB" id="A0A6P1E818"/>
<dbReference type="Proteomes" id="UP000465035">
    <property type="component" value="Chromosome"/>
</dbReference>
<reference evidence="1 2" key="1">
    <citation type="submission" date="2019-12" db="EMBL/GenBank/DDBJ databases">
        <title>Lactobacillus hilgardii FLUB.</title>
        <authorList>
            <person name="Gustaw K."/>
        </authorList>
    </citation>
    <scope>NUCLEOTIDE SEQUENCE [LARGE SCALE GENOMIC DNA]</scope>
    <source>
        <strain evidence="1 2">FLUB</strain>
    </source>
</reference>
<dbReference type="EMBL" id="CP047121">
    <property type="protein sequence ID" value="QHB51805.1"/>
    <property type="molecule type" value="Genomic_DNA"/>
</dbReference>
<sequence>MMSLTADEAAATIEEFQQNFELAGVSLDTAAKDLHTSPLHLKQVMNLNVTRIEEPWILRNYLVKIILNHEREPVPFSKLTGNPKRYRFLNHQYIEEGKLA</sequence>
<accession>A0A6P1E818</accession>
<evidence type="ECO:0000313" key="1">
    <source>
        <dbReference type="EMBL" id="QHB51805.1"/>
    </source>
</evidence>
<organism evidence="1 2">
    <name type="scientific">Lentilactobacillus hilgardii</name>
    <name type="common">Lactobacillus hilgardii</name>
    <dbReference type="NCBI Taxonomy" id="1588"/>
    <lineage>
        <taxon>Bacteria</taxon>
        <taxon>Bacillati</taxon>
        <taxon>Bacillota</taxon>
        <taxon>Bacilli</taxon>
        <taxon>Lactobacillales</taxon>
        <taxon>Lactobacillaceae</taxon>
        <taxon>Lentilactobacillus</taxon>
    </lineage>
</organism>
<proteinExistence type="predicted"/>